<dbReference type="GO" id="GO:0000981">
    <property type="term" value="F:DNA-binding transcription factor activity, RNA polymerase II-specific"/>
    <property type="evidence" value="ECO:0007669"/>
    <property type="project" value="TreeGrafter"/>
</dbReference>
<feature type="domain" description="C2H2-type" evidence="7">
    <location>
        <begin position="347"/>
        <end position="371"/>
    </location>
</feature>
<feature type="region of interest" description="Disordered" evidence="6">
    <location>
        <begin position="183"/>
        <end position="208"/>
    </location>
</feature>
<keyword evidence="4" id="KW-0862">Zinc</keyword>
<dbReference type="Pfam" id="PF00096">
    <property type="entry name" value="zf-C2H2"/>
    <property type="match status" value="4"/>
</dbReference>
<dbReference type="PROSITE" id="PS50157">
    <property type="entry name" value="ZINC_FINGER_C2H2_2"/>
    <property type="match status" value="8"/>
</dbReference>
<feature type="compositionally biased region" description="Basic and acidic residues" evidence="6">
    <location>
        <begin position="228"/>
        <end position="238"/>
    </location>
</feature>
<reference evidence="8" key="1">
    <citation type="submission" date="2025-08" db="UniProtKB">
        <authorList>
            <consortium name="Ensembl"/>
        </authorList>
    </citation>
    <scope>IDENTIFICATION</scope>
</reference>
<keyword evidence="1" id="KW-0479">Metal-binding</keyword>
<dbReference type="FunFam" id="3.30.160.60:FF:000202">
    <property type="entry name" value="Zinc finger protein 574"/>
    <property type="match status" value="1"/>
</dbReference>
<gene>
    <name evidence="8" type="primary">LOC115202343</name>
</gene>
<dbReference type="InterPro" id="IPR013087">
    <property type="entry name" value="Znf_C2H2_type"/>
</dbReference>
<keyword evidence="2" id="KW-0677">Repeat</keyword>
<evidence type="ECO:0000313" key="9">
    <source>
        <dbReference type="Proteomes" id="UP000472277"/>
    </source>
</evidence>
<feature type="domain" description="C2H2-type" evidence="7">
    <location>
        <begin position="430"/>
        <end position="458"/>
    </location>
</feature>
<dbReference type="GO" id="GO:0032502">
    <property type="term" value="P:developmental process"/>
    <property type="evidence" value="ECO:0007669"/>
    <property type="project" value="UniProtKB-ARBA"/>
</dbReference>
<feature type="domain" description="C2H2-type" evidence="7">
    <location>
        <begin position="494"/>
        <end position="521"/>
    </location>
</feature>
<dbReference type="GeneID" id="115202343"/>
<keyword evidence="9" id="KW-1185">Reference proteome</keyword>
<dbReference type="GO" id="GO:0008270">
    <property type="term" value="F:zinc ion binding"/>
    <property type="evidence" value="ECO:0007669"/>
    <property type="project" value="UniProtKB-KW"/>
</dbReference>
<dbReference type="GeneTree" id="ENSGT01150000286958"/>
<dbReference type="GO" id="GO:0043565">
    <property type="term" value="F:sequence-specific DNA binding"/>
    <property type="evidence" value="ECO:0007669"/>
    <property type="project" value="TreeGrafter"/>
</dbReference>
<feature type="domain" description="C2H2-type" evidence="7">
    <location>
        <begin position="593"/>
        <end position="620"/>
    </location>
</feature>
<dbReference type="Ensembl" id="ENSSTUT00000030533.1">
    <property type="protein sequence ID" value="ENSSTUP00000029171.1"/>
    <property type="gene ID" value="ENSSTUG00000012607.1"/>
</dbReference>
<dbReference type="InterPro" id="IPR036236">
    <property type="entry name" value="Znf_C2H2_sf"/>
</dbReference>
<feature type="region of interest" description="Disordered" evidence="6">
    <location>
        <begin position="225"/>
        <end position="255"/>
    </location>
</feature>
<feature type="domain" description="C2H2-type" evidence="7">
    <location>
        <begin position="403"/>
        <end position="430"/>
    </location>
</feature>
<dbReference type="PROSITE" id="PS00028">
    <property type="entry name" value="ZINC_FINGER_C2H2_1"/>
    <property type="match status" value="6"/>
</dbReference>
<feature type="region of interest" description="Disordered" evidence="6">
    <location>
        <begin position="287"/>
        <end position="319"/>
    </location>
</feature>
<keyword evidence="3 5" id="KW-0863">Zinc-finger</keyword>
<feature type="domain" description="C2H2-type" evidence="7">
    <location>
        <begin position="459"/>
        <end position="482"/>
    </location>
</feature>
<organism evidence="8 9">
    <name type="scientific">Salmo trutta</name>
    <name type="common">Brown trout</name>
    <dbReference type="NCBI Taxonomy" id="8032"/>
    <lineage>
        <taxon>Eukaryota</taxon>
        <taxon>Metazoa</taxon>
        <taxon>Chordata</taxon>
        <taxon>Craniata</taxon>
        <taxon>Vertebrata</taxon>
        <taxon>Euteleostomi</taxon>
        <taxon>Actinopterygii</taxon>
        <taxon>Neopterygii</taxon>
        <taxon>Teleostei</taxon>
        <taxon>Protacanthopterygii</taxon>
        <taxon>Salmoniformes</taxon>
        <taxon>Salmonidae</taxon>
        <taxon>Salmoninae</taxon>
        <taxon>Salmo</taxon>
    </lineage>
</organism>
<evidence type="ECO:0000256" key="6">
    <source>
        <dbReference type="SAM" id="MobiDB-lite"/>
    </source>
</evidence>
<protein>
    <submittedName>
        <fullName evidence="8">Zinc finger protein 665-like</fullName>
    </submittedName>
</protein>
<dbReference type="GO" id="GO:0005634">
    <property type="term" value="C:nucleus"/>
    <property type="evidence" value="ECO:0007669"/>
    <property type="project" value="TreeGrafter"/>
</dbReference>
<dbReference type="AlphaFoldDB" id="A0A673Y3T2"/>
<feature type="domain" description="C2H2-type" evidence="7">
    <location>
        <begin position="566"/>
        <end position="593"/>
    </location>
</feature>
<dbReference type="RefSeq" id="XP_029622298.1">
    <property type="nucleotide sequence ID" value="XM_029766438.1"/>
</dbReference>
<evidence type="ECO:0000256" key="1">
    <source>
        <dbReference type="ARBA" id="ARBA00022723"/>
    </source>
</evidence>
<evidence type="ECO:0000256" key="3">
    <source>
        <dbReference type="ARBA" id="ARBA00022771"/>
    </source>
</evidence>
<evidence type="ECO:0000256" key="4">
    <source>
        <dbReference type="ARBA" id="ARBA00022833"/>
    </source>
</evidence>
<evidence type="ECO:0000259" key="7">
    <source>
        <dbReference type="PROSITE" id="PS50157"/>
    </source>
</evidence>
<feature type="compositionally biased region" description="Basic and acidic residues" evidence="6">
    <location>
        <begin position="191"/>
        <end position="204"/>
    </location>
</feature>
<dbReference type="OrthoDB" id="8923344at2759"/>
<dbReference type="SUPFAM" id="SSF57667">
    <property type="entry name" value="beta-beta-alpha zinc fingers"/>
    <property type="match status" value="4"/>
</dbReference>
<sequence length="622" mass="71140">MSFELAFRSRVASIMETLTEKAVQDICQLMGETYAALRVEMLHEQNQRSIQAIENNIGKEKPANCMEIIQKPASPTGLRNVPVVEQILNEQEANGLWLEGDPTVEDEGPQSLVPEEEQPSQAFGQMTDKGVETWPAPPVIKQEEMDDDDMECQDTLTEKALQDICQFMGETCAALRVEMLHEQNQRSTKSQGKEKPANCTDSRKTPGLRNFPVLDQICNEQEANGIWQERDPTEEDKSLPSLVPEGEEQSRALSQTTDMGIETLPVPLVIKQEDDDMESQGYGEWIPETHKANQNIRGESDEDERSPASGGSKELGLNDFKGEQSPLLVSPEDAAAPTKKKHNIKIYTCEICGKIETKKGTMTNHMIKHTGLPFSCDICGEKFEHRDFLTRHKRSNHYTGIIYSCSVCEKTFRLAGSRDTHERGHTGKNYWCSDCGETFKERQERDTHECIVYKGERPFSCSECNKDFERQYHLKQHQLEKHPLMVDQTVHCKPRCSVCGKVFTDIRWLIRHERTHRGKNERRDRDPHESIVEDPINKQLESKDLEGQLESVESSEAPIRSEMIRYTCEICGTTWATKSSMRSHMVIHKKKHYTCDVCGKVFRLKSLFTTHQLRHKGFKSQY</sequence>
<dbReference type="PANTHER" id="PTHR24408">
    <property type="entry name" value="ZINC FINGER PROTEIN"/>
    <property type="match status" value="1"/>
</dbReference>
<feature type="domain" description="C2H2-type" evidence="7">
    <location>
        <begin position="374"/>
        <end position="397"/>
    </location>
</feature>
<evidence type="ECO:0000256" key="5">
    <source>
        <dbReference type="PROSITE-ProRule" id="PRU00042"/>
    </source>
</evidence>
<dbReference type="KEGG" id="stru:115202343"/>
<accession>A0A673Y3T2</accession>
<reference evidence="8" key="2">
    <citation type="submission" date="2025-09" db="UniProtKB">
        <authorList>
            <consortium name="Ensembl"/>
        </authorList>
    </citation>
    <scope>IDENTIFICATION</scope>
</reference>
<dbReference type="Gene3D" id="3.30.160.60">
    <property type="entry name" value="Classic Zinc Finger"/>
    <property type="match status" value="6"/>
</dbReference>
<evidence type="ECO:0000256" key="2">
    <source>
        <dbReference type="ARBA" id="ARBA00022737"/>
    </source>
</evidence>
<dbReference type="SMART" id="SM00355">
    <property type="entry name" value="ZnF_C2H2"/>
    <property type="match status" value="7"/>
</dbReference>
<evidence type="ECO:0000313" key="8">
    <source>
        <dbReference type="Ensembl" id="ENSSTUP00000029171.1"/>
    </source>
</evidence>
<name>A0A673Y3T2_SALTR</name>
<proteinExistence type="predicted"/>
<dbReference type="PANTHER" id="PTHR24408:SF61">
    <property type="entry name" value="E3 SUMO-PROTEIN LIGASE ZNF451"/>
    <property type="match status" value="1"/>
</dbReference>
<dbReference type="Proteomes" id="UP000472277">
    <property type="component" value="Chromosome 11"/>
</dbReference>